<dbReference type="PANTHER" id="PTHR33908">
    <property type="entry name" value="MANNOSYLTRANSFERASE YKCB-RELATED"/>
    <property type="match status" value="1"/>
</dbReference>
<evidence type="ECO:0000313" key="11">
    <source>
        <dbReference type="Proteomes" id="UP000247512"/>
    </source>
</evidence>
<reference evidence="10 11" key="1">
    <citation type="submission" date="2017-06" db="EMBL/GenBank/DDBJ databases">
        <title>A draft genome sequence of Komagataeibacter nataicola LMG 1536.</title>
        <authorList>
            <person name="Skraban J."/>
            <person name="Cleenwerck I."/>
            <person name="Vandamme P."/>
            <person name="Trcek J."/>
        </authorList>
    </citation>
    <scope>NUCLEOTIDE SEQUENCE [LARGE SCALE GENOMIC DNA]</scope>
    <source>
        <strain evidence="10 11">LMG 1536</strain>
    </source>
</reference>
<comment type="subcellular location">
    <subcellularLocation>
        <location evidence="1">Cell membrane</location>
        <topology evidence="1">Multi-pass membrane protein</topology>
    </subcellularLocation>
</comment>
<keyword evidence="11" id="KW-1185">Reference proteome</keyword>
<keyword evidence="2" id="KW-1003">Cell membrane</keyword>
<evidence type="ECO:0000256" key="8">
    <source>
        <dbReference type="SAM" id="Phobius"/>
    </source>
</evidence>
<evidence type="ECO:0000256" key="4">
    <source>
        <dbReference type="ARBA" id="ARBA00022679"/>
    </source>
</evidence>
<dbReference type="InterPro" id="IPR050297">
    <property type="entry name" value="LipidA_mod_glycosyltrf_83"/>
</dbReference>
<evidence type="ECO:0000256" key="6">
    <source>
        <dbReference type="ARBA" id="ARBA00022989"/>
    </source>
</evidence>
<feature type="transmembrane region" description="Helical" evidence="8">
    <location>
        <begin position="304"/>
        <end position="326"/>
    </location>
</feature>
<dbReference type="PANTHER" id="PTHR33908:SF11">
    <property type="entry name" value="MEMBRANE PROTEIN"/>
    <property type="match status" value="1"/>
</dbReference>
<dbReference type="GO" id="GO:0016740">
    <property type="term" value="F:transferase activity"/>
    <property type="evidence" value="ECO:0007669"/>
    <property type="project" value="UniProtKB-KW"/>
</dbReference>
<dbReference type="Pfam" id="PF13231">
    <property type="entry name" value="PMT_2"/>
    <property type="match status" value="1"/>
</dbReference>
<comment type="caution">
    <text evidence="10">The sequence shown here is derived from an EMBL/GenBank/DDBJ whole genome shotgun (WGS) entry which is preliminary data.</text>
</comment>
<feature type="domain" description="Glycosyltransferase RgtA/B/C/D-like" evidence="9">
    <location>
        <begin position="76"/>
        <end position="243"/>
    </location>
</feature>
<organism evidence="10 11">
    <name type="scientific">Komagataeibacter nataicola</name>
    <dbReference type="NCBI Taxonomy" id="265960"/>
    <lineage>
        <taxon>Bacteria</taxon>
        <taxon>Pseudomonadati</taxon>
        <taxon>Pseudomonadota</taxon>
        <taxon>Alphaproteobacteria</taxon>
        <taxon>Acetobacterales</taxon>
        <taxon>Acetobacteraceae</taxon>
        <taxon>Komagataeibacter</taxon>
    </lineage>
</organism>
<evidence type="ECO:0000256" key="2">
    <source>
        <dbReference type="ARBA" id="ARBA00022475"/>
    </source>
</evidence>
<feature type="transmembrane region" description="Helical" evidence="8">
    <location>
        <begin position="36"/>
        <end position="56"/>
    </location>
</feature>
<evidence type="ECO:0000313" key="10">
    <source>
        <dbReference type="EMBL" id="PYD66835.1"/>
    </source>
</evidence>
<dbReference type="InterPro" id="IPR038731">
    <property type="entry name" value="RgtA/B/C-like"/>
</dbReference>
<feature type="transmembrane region" description="Helical" evidence="8">
    <location>
        <begin position="225"/>
        <end position="245"/>
    </location>
</feature>
<evidence type="ECO:0000256" key="3">
    <source>
        <dbReference type="ARBA" id="ARBA00022676"/>
    </source>
</evidence>
<keyword evidence="3" id="KW-0328">Glycosyltransferase</keyword>
<accession>A0ABX5PFQ3</accession>
<name>A0ABX5PFQ3_9PROT</name>
<dbReference type="Proteomes" id="UP000247512">
    <property type="component" value="Unassembled WGS sequence"/>
</dbReference>
<proteinExistence type="predicted"/>
<gene>
    <name evidence="10" type="ORF">CDI09_06735</name>
</gene>
<feature type="transmembrane region" description="Helical" evidence="8">
    <location>
        <begin position="129"/>
        <end position="149"/>
    </location>
</feature>
<evidence type="ECO:0000256" key="1">
    <source>
        <dbReference type="ARBA" id="ARBA00004651"/>
    </source>
</evidence>
<dbReference type="EMBL" id="NIRT01000008">
    <property type="protein sequence ID" value="PYD66835.1"/>
    <property type="molecule type" value="Genomic_DNA"/>
</dbReference>
<feature type="transmembrane region" description="Helical" evidence="8">
    <location>
        <begin position="358"/>
        <end position="379"/>
    </location>
</feature>
<evidence type="ECO:0000256" key="5">
    <source>
        <dbReference type="ARBA" id="ARBA00022692"/>
    </source>
</evidence>
<keyword evidence="6 8" id="KW-1133">Transmembrane helix</keyword>
<keyword evidence="4 10" id="KW-0808">Transferase</keyword>
<evidence type="ECO:0000256" key="7">
    <source>
        <dbReference type="ARBA" id="ARBA00023136"/>
    </source>
</evidence>
<feature type="transmembrane region" description="Helical" evidence="8">
    <location>
        <begin position="156"/>
        <end position="182"/>
    </location>
</feature>
<sequence>MWCACRHSRPSAPASTAPACLCEGSSVRVKDSPRTWLCLLGLVVCLRLVVAAFLPLSPDEAYYRIWALAPAASYLDHPPMVAAWIRLGITLGGDDPLGVRLVGVLAGAGLSFFLFRAVRDLLPGAAPALAWRACALLQATLALAIQSIVMTPDMPVLFFLSVLLWVMGRIVAGGSACWWLAVGLVAGLGFDSKYTAVLPVAGIGLWWLGQSLWRRVPGQGRHWAAIAGGLVLAVLCVTPVLWWNATHGWASFARQGGRTADWHPGRAFQFLTELLVGQAGLMTPGIAAFFVWGQVRAWRQARQVPGAALLACLVAVPACVFMQHAIGDRVQANWPVVIYPALGVATALVGWRWGRWAIGGGLLVGTLVYGQALFAPLPLSSHTDVALRQMAGWRGLAADIGAVARPGEFVAACDYGTAAELATVLPGRTVVGMEPRWALFNLPHDVTGGGIMVCNPRRPFDTAVFASINRLGTVMRGRRGRVAEPVSLYRVRLRDDLSTAQRQAMARLPVAGGG</sequence>
<feature type="transmembrane region" description="Helical" evidence="8">
    <location>
        <begin position="97"/>
        <end position="117"/>
    </location>
</feature>
<feature type="transmembrane region" description="Helical" evidence="8">
    <location>
        <begin position="274"/>
        <end position="292"/>
    </location>
</feature>
<feature type="transmembrane region" description="Helical" evidence="8">
    <location>
        <begin position="332"/>
        <end position="351"/>
    </location>
</feature>
<protein>
    <submittedName>
        <fullName evidence="10">4-amino-4-deoxy-L-arabinose transferase</fullName>
    </submittedName>
</protein>
<keyword evidence="7 8" id="KW-0472">Membrane</keyword>
<keyword evidence="5 8" id="KW-0812">Transmembrane</keyword>
<evidence type="ECO:0000259" key="9">
    <source>
        <dbReference type="Pfam" id="PF13231"/>
    </source>
</evidence>